<feature type="signal peptide" evidence="3">
    <location>
        <begin position="1"/>
        <end position="29"/>
    </location>
</feature>
<keyword evidence="2" id="KW-0624">Polysaccharide degradation</keyword>
<feature type="domain" description="Fibronectin type-III" evidence="4">
    <location>
        <begin position="129"/>
        <end position="223"/>
    </location>
</feature>
<keyword evidence="1" id="KW-0378">Hydrolase</keyword>
<evidence type="ECO:0000256" key="2">
    <source>
        <dbReference type="ARBA" id="ARBA00023326"/>
    </source>
</evidence>
<dbReference type="SMART" id="SM00060">
    <property type="entry name" value="FN3"/>
    <property type="match status" value="2"/>
</dbReference>
<dbReference type="PANTHER" id="PTHR19328:SF13">
    <property type="entry name" value="HIPL1 PROTEIN"/>
    <property type="match status" value="1"/>
</dbReference>
<dbReference type="Pfam" id="PF07995">
    <property type="entry name" value="GSDH"/>
    <property type="match status" value="1"/>
</dbReference>
<sequence length="556" mass="58274">MSAPRALSALVAVLIAVPVAVGSPVRAAAADTRPPTAPTGLVASDLSCSSVTLTWSASTDDTGVAFYDLYHDGQAMSSTPAEVRTVTVGVVPGARWGFYVNARDAAGNVSQASNTVSVTPPFCAPDTTAPSTPAGLTGSAVGTAVTLRWSPATDDVAVTGYDVLRDGVKVGGLTGSAANPPATTFTDVGLTADTDYAYAVIARDAQGNTSPPSDPVRVRTEASCAAVCGITQVTTERDLPWGLVQLPDGTVLYGQRDLFTIQAMAADGTGKRSIGKVPDAAGTDGEGGVLGLAVSPSFATDRWLYVYHTTATDNRIVRFQYDGTLRTESREILVTGIPRNKYHNGGRLRFGPDGKLYAAAGDGQDPDQAQDLASLGGKVLRTNPDGTVPDDNPFPGSYVWSYGHRNPQGLAFDSQGRLWEQEFGNNVADETNLIVKGGNYGWPACEGTVGDACATEDFIAPAQTYPVAAASCSGIAIVRDVMYIACLRGTRLYRAAIDGDRLTGMQQYYAGTYGRLRTVEPTIDGGLWLTTSTRGDKDSVPRNSNERIFRITLGDG</sequence>
<keyword evidence="3" id="KW-0732">Signal</keyword>
<name>A0A919S5Q8_9ACTN</name>
<dbReference type="PROSITE" id="PS50853">
    <property type="entry name" value="FN3"/>
    <property type="match status" value="2"/>
</dbReference>
<dbReference type="GO" id="GO:0000272">
    <property type="term" value="P:polysaccharide catabolic process"/>
    <property type="evidence" value="ECO:0007669"/>
    <property type="project" value="UniProtKB-KW"/>
</dbReference>
<proteinExistence type="predicted"/>
<dbReference type="Proteomes" id="UP000681340">
    <property type="component" value="Unassembled WGS sequence"/>
</dbReference>
<evidence type="ECO:0000313" key="6">
    <source>
        <dbReference type="Proteomes" id="UP000681340"/>
    </source>
</evidence>
<gene>
    <name evidence="5" type="ORF">Aau02nite_14370</name>
</gene>
<feature type="chain" id="PRO_5036872937" description="Fibronectin type-III domain-containing protein" evidence="3">
    <location>
        <begin position="30"/>
        <end position="556"/>
    </location>
</feature>
<dbReference type="InterPro" id="IPR036116">
    <property type="entry name" value="FN3_sf"/>
</dbReference>
<dbReference type="InterPro" id="IPR011042">
    <property type="entry name" value="6-blade_b-propeller_TolB-like"/>
</dbReference>
<keyword evidence="6" id="KW-1185">Reference proteome</keyword>
<dbReference type="CDD" id="cd00063">
    <property type="entry name" value="FN3"/>
    <property type="match status" value="2"/>
</dbReference>
<evidence type="ECO:0000259" key="4">
    <source>
        <dbReference type="PROSITE" id="PS50853"/>
    </source>
</evidence>
<evidence type="ECO:0000256" key="1">
    <source>
        <dbReference type="ARBA" id="ARBA00023295"/>
    </source>
</evidence>
<dbReference type="GO" id="GO:0016798">
    <property type="term" value="F:hydrolase activity, acting on glycosyl bonds"/>
    <property type="evidence" value="ECO:0007669"/>
    <property type="project" value="UniProtKB-KW"/>
</dbReference>
<dbReference type="InterPro" id="IPR013783">
    <property type="entry name" value="Ig-like_fold"/>
</dbReference>
<feature type="domain" description="Fibronectin type-III" evidence="4">
    <location>
        <begin position="37"/>
        <end position="126"/>
    </location>
</feature>
<keyword evidence="2" id="KW-0119">Carbohydrate metabolism</keyword>
<dbReference type="RefSeq" id="WP_212987523.1">
    <property type="nucleotide sequence ID" value="NZ_BAABEA010000044.1"/>
</dbReference>
<dbReference type="SUPFAM" id="SSF50952">
    <property type="entry name" value="Soluble quinoprotein glucose dehydrogenase"/>
    <property type="match status" value="1"/>
</dbReference>
<dbReference type="SUPFAM" id="SSF49265">
    <property type="entry name" value="Fibronectin type III"/>
    <property type="match status" value="1"/>
</dbReference>
<dbReference type="Gene3D" id="2.120.10.30">
    <property type="entry name" value="TolB, C-terminal domain"/>
    <property type="match status" value="1"/>
</dbReference>
<reference evidence="5" key="1">
    <citation type="submission" date="2021-03" db="EMBL/GenBank/DDBJ databases">
        <title>Whole genome shotgun sequence of Actinoplanes auranticolor NBRC 12245.</title>
        <authorList>
            <person name="Komaki H."/>
            <person name="Tamura T."/>
        </authorList>
    </citation>
    <scope>NUCLEOTIDE SEQUENCE</scope>
    <source>
        <strain evidence="5">NBRC 12245</strain>
    </source>
</reference>
<organism evidence="5 6">
    <name type="scientific">Actinoplanes auranticolor</name>
    <dbReference type="NCBI Taxonomy" id="47988"/>
    <lineage>
        <taxon>Bacteria</taxon>
        <taxon>Bacillati</taxon>
        <taxon>Actinomycetota</taxon>
        <taxon>Actinomycetes</taxon>
        <taxon>Micromonosporales</taxon>
        <taxon>Micromonosporaceae</taxon>
        <taxon>Actinoplanes</taxon>
    </lineage>
</organism>
<comment type="caution">
    <text evidence="5">The sequence shown here is derived from an EMBL/GenBank/DDBJ whole genome shotgun (WGS) entry which is preliminary data.</text>
</comment>
<evidence type="ECO:0000313" key="5">
    <source>
        <dbReference type="EMBL" id="GIM65054.1"/>
    </source>
</evidence>
<dbReference type="Pfam" id="PF00041">
    <property type="entry name" value="fn3"/>
    <property type="match status" value="1"/>
</dbReference>
<dbReference type="Gene3D" id="2.60.40.10">
    <property type="entry name" value="Immunoglobulins"/>
    <property type="match status" value="2"/>
</dbReference>
<dbReference type="EMBL" id="BOQL01000015">
    <property type="protein sequence ID" value="GIM65054.1"/>
    <property type="molecule type" value="Genomic_DNA"/>
</dbReference>
<dbReference type="PANTHER" id="PTHR19328">
    <property type="entry name" value="HEDGEHOG-INTERACTING PROTEIN"/>
    <property type="match status" value="1"/>
</dbReference>
<keyword evidence="1" id="KW-0326">Glycosidase</keyword>
<dbReference type="InterPro" id="IPR012938">
    <property type="entry name" value="Glc/Sorbosone_DH"/>
</dbReference>
<dbReference type="InterPro" id="IPR011041">
    <property type="entry name" value="Quinoprot_gluc/sorb_DH_b-prop"/>
</dbReference>
<evidence type="ECO:0000256" key="3">
    <source>
        <dbReference type="SAM" id="SignalP"/>
    </source>
</evidence>
<dbReference type="AlphaFoldDB" id="A0A919S5Q8"/>
<accession>A0A919S5Q8</accession>
<protein>
    <recommendedName>
        <fullName evidence="4">Fibronectin type-III domain-containing protein</fullName>
    </recommendedName>
</protein>
<dbReference type="InterPro" id="IPR003961">
    <property type="entry name" value="FN3_dom"/>
</dbReference>